<dbReference type="Pfam" id="PF13568">
    <property type="entry name" value="OMP_b-brl_2"/>
    <property type="match status" value="1"/>
</dbReference>
<keyword evidence="1" id="KW-0732">Signal</keyword>
<feature type="chain" id="PRO_5029692892" evidence="1">
    <location>
        <begin position="20"/>
        <end position="215"/>
    </location>
</feature>
<dbReference type="GeneID" id="93116041"/>
<feature type="domain" description="Outer membrane protein beta-barrel" evidence="2">
    <location>
        <begin position="23"/>
        <end position="188"/>
    </location>
</feature>
<name>A0A7J4XP89_9BACE</name>
<organism evidence="3 4">
    <name type="scientific">Bacteroides salyersiae</name>
    <dbReference type="NCBI Taxonomy" id="291644"/>
    <lineage>
        <taxon>Bacteria</taxon>
        <taxon>Pseudomonadati</taxon>
        <taxon>Bacteroidota</taxon>
        <taxon>Bacteroidia</taxon>
        <taxon>Bacteroidales</taxon>
        <taxon>Bacteroidaceae</taxon>
        <taxon>Bacteroides</taxon>
    </lineage>
</organism>
<evidence type="ECO:0000313" key="3">
    <source>
        <dbReference type="EMBL" id="KAA3770536.1"/>
    </source>
</evidence>
<dbReference type="Proteomes" id="UP000422221">
    <property type="component" value="Unassembled WGS sequence"/>
</dbReference>
<dbReference type="EMBL" id="VWMK01000001">
    <property type="protein sequence ID" value="KAA3770536.1"/>
    <property type="molecule type" value="Genomic_DNA"/>
</dbReference>
<proteinExistence type="predicted"/>
<accession>A0A7J4XP89</accession>
<dbReference type="RefSeq" id="WP_005925219.1">
    <property type="nucleotide sequence ID" value="NZ_CABKSE010000001.1"/>
</dbReference>
<protein>
    <submittedName>
        <fullName evidence="3">PorT family protein</fullName>
    </submittedName>
</protein>
<gene>
    <name evidence="3" type="ORF">F3F73_00840</name>
</gene>
<evidence type="ECO:0000313" key="4">
    <source>
        <dbReference type="Proteomes" id="UP000422221"/>
    </source>
</evidence>
<sequence length="215" mass="24500">MKKIILLVALTSLSFIIKAQTCFGVHTGLNYSTFSEIKELTDNSPYLCGLHLGVFMNYRINNIIDFQPEINYAQKGYKWSIDYTTFPNDISKKIRINFKYNFIEIPALFKFFIGQNFNISIGPQLDLCLNRKIAVKEGEEVVNEGQNGKGYYPGYHRISLSLTGGIGYDFKNGIMLSARYSNGLTSIDKDNMSSRTSRNFLFAIGYKIFKLPSKK</sequence>
<reference evidence="3 4" key="1">
    <citation type="journal article" date="2019" name="Nat. Med.">
        <title>A library of human gut bacterial isolates paired with longitudinal multiomics data enables mechanistic microbiome research.</title>
        <authorList>
            <person name="Poyet M."/>
            <person name="Groussin M."/>
            <person name="Gibbons S.M."/>
            <person name="Avila-Pacheco J."/>
            <person name="Jiang X."/>
            <person name="Kearney S.M."/>
            <person name="Perrotta A.R."/>
            <person name="Berdy B."/>
            <person name="Zhao S."/>
            <person name="Lieberman T.D."/>
            <person name="Swanson P.K."/>
            <person name="Smith M."/>
            <person name="Roesemann S."/>
            <person name="Alexander J.E."/>
            <person name="Rich S.A."/>
            <person name="Livny J."/>
            <person name="Vlamakis H."/>
            <person name="Clish C."/>
            <person name="Bullock K."/>
            <person name="Deik A."/>
            <person name="Scott J."/>
            <person name="Pierce K.A."/>
            <person name="Xavier R.J."/>
            <person name="Alm E.J."/>
        </authorList>
    </citation>
    <scope>NUCLEOTIDE SEQUENCE [LARGE SCALE GENOMIC DNA]</scope>
    <source>
        <strain evidence="3 4">BIOML-A10</strain>
    </source>
</reference>
<comment type="caution">
    <text evidence="3">The sequence shown here is derived from an EMBL/GenBank/DDBJ whole genome shotgun (WGS) entry which is preliminary data.</text>
</comment>
<evidence type="ECO:0000259" key="2">
    <source>
        <dbReference type="Pfam" id="PF13568"/>
    </source>
</evidence>
<dbReference type="AlphaFoldDB" id="A0A7J4XP89"/>
<feature type="signal peptide" evidence="1">
    <location>
        <begin position="1"/>
        <end position="19"/>
    </location>
</feature>
<evidence type="ECO:0000256" key="1">
    <source>
        <dbReference type="SAM" id="SignalP"/>
    </source>
</evidence>
<dbReference type="InterPro" id="IPR025665">
    <property type="entry name" value="Beta-barrel_OMP_2"/>
</dbReference>